<sequence>MDKLCVISGKVIQCSLPPPSTQDNSQLQELDPNLTLSSQVSNVARRNHPANQRPSASGLSASEACALSLRLSPASSKSPEACSASRRFRPEAQLMSPISSGNRVSGEPSSGACGREQGACASGLPQTGQALPVTCEPLSMGNALGEECGAHSDLPAGEPCGEEKLTEADIPPTQVIAETVSTVPVTPVEQSPEHGTAAAVRFAALGNCGPSAQSSAGIGQDQGRPRECPPCEQSHDEPVHKNQCCLGGDPPVSAELGTDVPEAQLGVHCTGSMAYEGAVSVAGDGLVPNTTKTSLQEKMSFKAIAGEQTWGRPAGVELQTSAEVPMVTAEPAAACVSVAIDVPQQSSRYALNIMKGSLPPGVLVGNSVRPGSCDVSGIDADKVRTAMADLGNGATVATSASQALGRPAGGKDGALTKASEAQCTTGLPPEGGEGKTGAEDGQQKRTGKTIGLLKPDGLDERPAAESVLGGQGACPGNLADSGTPSSKGADVQPQITGAGSEGTGCKEQLATETPPEAGSGVVNGSSMAVGAQSPKGSNQQQQVGWTGMVRPVSSEEQLAADTLPEIDAGDNGGCPSGPCHADPERLPAGAAIPVLPDSQKDNGFMEIDAADGGDNPSPTCGTDTGHRQAVAPEQVQGPLLCKGPAQDNPSDRVMGTRVVDVTGGWEIAEKGSHSPRRVGDLERQHNRSNGSDPLPSIDRQPAADILQDGGAGVGAGGDPIVHPGANPGMERDDATGLTLPSDKQPAGDMVPKGQNRDEECRLAAPATGDRSGMGQEPDLGEAAGSALHSLEQGLLTSEAAHSNGEIGRTANDTGGKFPDFGCGVDPQRQQQQQPKSGSAGLQDSRGKLKELKAWPQEEAASKAALQQGGQTHQAVSGSALGLGFSSEAKSHQEQRQPGGGTGVTTAMTEDGRITRSQVDVAAQEAYAFDDALFTADGDAHLVLACTVISSELDALVEVADSELSVDEAVRGRWQGLLWLLRKLQGCELGFAGTDCEGFLQPEHVHPLETGDGPCSLDVEEYLRTDTEAEALLHVPSGGTQGWDWLSQCTIDSGWRMLENAKEISRHLSASQQAGTLTQHNRSQRAVPLSGALSHRKENNGVPDKARSSRSLEPVEVGETSREGEGSLQVAHLEEAPAPSAACGFDGERIKPRMGNSRSPRCNRSGMDCASGDDGSRDSQTEQPENAGKSPGSDPAPRRLENAFVEAAGNAAGPEDVVTAPATNKDSLIAGEASTRGDRHGKSVCGAEHIHGIDSGSRDAEGLIHVNDGITKPHGNTEAAESTRLQADHRDVQHPHAVTEGDRPGGNERCLAGPSVRQACESVHGGSERDALRGEVPKARGEITDLAGHVPPAGNSPLPVLILGPSSLQQRLQRKSPQLARCKADVVLAACAEQGKGCTVPEAPASTADGSGCEDSELVPCTLADRQRWQQRGWWCADAGGGHGRGELSPPLPGTPDADSPAELEAAAVASPPMFSQGLSVGAGAACASPAPLRLQLDSQALSPEGRPRCTPDDTGCVAGGCGDHGEAVPDSLPPSPLAGLPEGCTGRHLLLTPPEAERGRDAEHACGAYVQGTDGNTTDGGAAVAEPVVTPCPQDETDNMQAPTVVNRGEGHSPSDSDPLASLVPATAGIPAALADRTASMRSVPADGSRAAAPAEASLLPTCTPGFDAVFCVPAPGAGRGQAAAGGAPGPACKAPATGDGQRLDLASCRWLGLGTGLRGRRAVRGGLTGNAISARVAAAVSKCASVKAKAVQHDSSPRAASYRDEYSFPDSQNGGGDRHGTRDAVGAPRSDKNGETPRSPFPAPHSGDIPSRKETKGAAADGIGASAAEAPKERTRGRSAKVAAEGSSATPRPSPPRALSRRPRSSRGRQMATRATAAKAEQLPRRWKVSTRSTADVGVRKGGRSLRPRRLPRRFDEDPGRDASKEAPSHSSVARRMTRAAALRENPVCARHAAFSAKRKATAPADTERRQKRRALGCSKCRWSKGGCSVCRGEGPPEAAQAEAEPAAAACAREPLFGTEIKTPPKEDVVDDSHPEGLVCPGGTNRKRGSPRQVLLTPAEPSQVINCGEPIPPADLSEQRRAVRMPPLHRGKTFLLTGLDAKAKRAAEMAVRRLGAAQQHGIPPLPPNAAAGRPAHAPGLVVVAPLAEGAKEPKTTMKYLYGLAAGCLVVTPQWLEDASHGAPASELRPHVICEPRERPCCLAGLPVHLAGAARWKATFSEVLRHAGALPADLGASEQPSLVVANPLPRRDSPNPELTPRTARRLVHEGAQLVPSEWVLGALRSADLPPLPELPMELRVGRAVAAASPSPHRAARPPNGSERRRSTGSELPPSKEERRLSLAAGDKGEVRWVGPIVEPSKGLSFMRGQFRSFYRAFWIPRIKEEVRVGDCVEAETGPGERQVVRVEAAWEESTRGGRRCLMRATRFYSPEDTIFPESGFPAGFDGELFASGHTHEALSIDSVAGKAEVVMAPPGSTPGAPARRPRHGGSAPAPKYVCRYFYDHLQQQLRALGSSAGLSSPAP</sequence>
<feature type="compositionally biased region" description="Low complexity" evidence="1">
    <location>
        <begin position="2303"/>
        <end position="2318"/>
    </location>
</feature>
<feature type="compositionally biased region" description="Basic and acidic residues" evidence="1">
    <location>
        <begin position="1094"/>
        <end position="1106"/>
    </location>
</feature>
<dbReference type="InterPro" id="IPR036420">
    <property type="entry name" value="BRCT_dom_sf"/>
</dbReference>
<feature type="region of interest" description="Disordered" evidence="1">
    <location>
        <begin position="2471"/>
        <end position="2490"/>
    </location>
</feature>
<feature type="region of interest" description="Disordered" evidence="1">
    <location>
        <begin position="403"/>
        <end position="542"/>
    </location>
</feature>
<feature type="region of interest" description="Disordered" evidence="1">
    <location>
        <begin position="213"/>
        <end position="234"/>
    </location>
</feature>
<feature type="region of interest" description="Disordered" evidence="1">
    <location>
        <begin position="1068"/>
        <end position="1126"/>
    </location>
</feature>
<evidence type="ECO:0000313" key="3">
    <source>
        <dbReference type="EMBL" id="JAC75233.1"/>
    </source>
</evidence>
<name>A0A061RTE0_9CHLO</name>
<feature type="compositionally biased region" description="Low complexity" evidence="1">
    <location>
        <begin position="1818"/>
        <end position="1830"/>
    </location>
</feature>
<evidence type="ECO:0000256" key="1">
    <source>
        <dbReference type="SAM" id="MobiDB-lite"/>
    </source>
</evidence>
<dbReference type="Gene3D" id="2.30.30.490">
    <property type="match status" value="1"/>
</dbReference>
<feature type="region of interest" description="Disordered" evidence="1">
    <location>
        <begin position="665"/>
        <end position="758"/>
    </location>
</feature>
<feature type="compositionally biased region" description="Basic and acidic residues" evidence="1">
    <location>
        <begin position="223"/>
        <end position="234"/>
    </location>
</feature>
<feature type="domain" description="BAH" evidence="2">
    <location>
        <begin position="2384"/>
        <end position="2513"/>
    </location>
</feature>
<feature type="compositionally biased region" description="Basic and acidic residues" evidence="1">
    <location>
        <begin position="2321"/>
        <end position="2338"/>
    </location>
</feature>
<proteinExistence type="predicted"/>
<feature type="region of interest" description="Disordered" evidence="1">
    <location>
        <begin position="90"/>
        <end position="116"/>
    </location>
</feature>
<feature type="region of interest" description="Disordered" evidence="1">
    <location>
        <begin position="1138"/>
        <end position="1197"/>
    </location>
</feature>
<feature type="compositionally biased region" description="Basic and acidic residues" evidence="1">
    <location>
        <begin position="1752"/>
        <end position="1767"/>
    </location>
</feature>
<feature type="compositionally biased region" description="Basic and acidic residues" evidence="1">
    <location>
        <begin position="667"/>
        <end position="685"/>
    </location>
</feature>
<gene>
    <name evidence="3" type="ORF">TSPGSL018_23700</name>
</gene>
<feature type="compositionally biased region" description="Basic and acidic residues" evidence="1">
    <location>
        <begin position="2024"/>
        <end position="2036"/>
    </location>
</feature>
<feature type="region of interest" description="Disordered" evidence="1">
    <location>
        <begin position="1749"/>
        <end position="1939"/>
    </location>
</feature>
<protein>
    <recommendedName>
        <fullName evidence="2">BAH domain-containing protein</fullName>
    </recommendedName>
</protein>
<reference evidence="3" key="1">
    <citation type="submission" date="2014-05" db="EMBL/GenBank/DDBJ databases">
        <title>The transcriptome of the halophilic microalga Tetraselmis sp. GSL018 isolated from the Great Salt Lake, Utah.</title>
        <authorList>
            <person name="Jinkerson R.E."/>
            <person name="D'Adamo S."/>
            <person name="Posewitz M.C."/>
        </authorList>
    </citation>
    <scope>NUCLEOTIDE SEQUENCE</scope>
    <source>
        <strain evidence="3">GSL018</strain>
    </source>
</reference>
<dbReference type="InterPro" id="IPR043151">
    <property type="entry name" value="BAH_sf"/>
</dbReference>
<feature type="compositionally biased region" description="Basic residues" evidence="1">
    <location>
        <begin position="1902"/>
        <end position="1913"/>
    </location>
</feature>
<feature type="compositionally biased region" description="Basic and acidic residues" evidence="1">
    <location>
        <begin position="1914"/>
        <end position="1929"/>
    </location>
</feature>
<dbReference type="EMBL" id="GBEZ01010443">
    <property type="protein sequence ID" value="JAC75233.1"/>
    <property type="molecule type" value="Transcribed_RNA"/>
</dbReference>
<dbReference type="PROSITE" id="PS51038">
    <property type="entry name" value="BAH"/>
    <property type="match status" value="1"/>
</dbReference>
<dbReference type="Gene3D" id="3.40.50.10190">
    <property type="entry name" value="BRCT domain"/>
    <property type="match status" value="1"/>
</dbReference>
<dbReference type="GO" id="GO:0003682">
    <property type="term" value="F:chromatin binding"/>
    <property type="evidence" value="ECO:0007669"/>
    <property type="project" value="InterPro"/>
</dbReference>
<feature type="region of interest" description="Disordered" evidence="1">
    <location>
        <begin position="2024"/>
        <end position="2054"/>
    </location>
</feature>
<feature type="compositionally biased region" description="Polar residues" evidence="1">
    <location>
        <begin position="1068"/>
        <end position="1080"/>
    </location>
</feature>
<feature type="region of interest" description="Disordered" evidence="1">
    <location>
        <begin position="886"/>
        <end position="910"/>
    </location>
</feature>
<dbReference type="InterPro" id="IPR001025">
    <property type="entry name" value="BAH_dom"/>
</dbReference>
<feature type="compositionally biased region" description="Basic and acidic residues" evidence="1">
    <location>
        <begin position="432"/>
        <end position="443"/>
    </location>
</feature>
<accession>A0A061RTE0</accession>
<feature type="region of interest" description="Disordered" evidence="1">
    <location>
        <begin position="804"/>
        <end position="845"/>
    </location>
</feature>
<evidence type="ECO:0000259" key="2">
    <source>
        <dbReference type="PROSITE" id="PS51038"/>
    </source>
</evidence>
<organism evidence="3">
    <name type="scientific">Tetraselmis sp. GSL018</name>
    <dbReference type="NCBI Taxonomy" id="582737"/>
    <lineage>
        <taxon>Eukaryota</taxon>
        <taxon>Viridiplantae</taxon>
        <taxon>Chlorophyta</taxon>
        <taxon>core chlorophytes</taxon>
        <taxon>Chlorodendrophyceae</taxon>
        <taxon>Chlorodendrales</taxon>
        <taxon>Chlorodendraceae</taxon>
        <taxon>Tetraselmis</taxon>
    </lineage>
</organism>
<feature type="region of interest" description="Disordered" evidence="1">
    <location>
        <begin position="2303"/>
        <end position="2338"/>
    </location>
</feature>